<sequence>MPISHVRCCHTANKDPFGSVLPGCSLTHFPVCAWNPDSLCMPVVSSEKRNFIHSSSEASSFLRGARVLARREADGYYYLGHVAQEVKGSRERFVIEFDKSRALKGKVELRVQETPLYDILHYEDARRQPLAPGDRVLAPWEAKAERFGPGTVLKVVENEEAHLAQNRKGVLVSFWNGQTKEVPADRALRIPLPLSERIILELQMPLAARQMVVESSSDYPCRCTLLPRCCRAACEHPQPTGHKVQREDAFVPGASVATEELGKKLEEQLSEVRISSSESVSREEEKKEEKRLKAGNAPKDAESCLEEDKEVLDPKKSPQREPAHATMVDAAVSTDSWLMEAVRQEEAGSRQQGAETDAHFKHKHGLFESRVAEAPIRPSQRSPSLGTSALGPFRRQSFFDRVNQSLEKDRLAIESALRVQRPHSTSSAQAGRSTNLLHLLKDKSIAKSVLNRASQERWKEMDLSRAKIEHRRGQEEERQRKRQQQQEAEALRRQLRRNNQRQRLHQRMLQGLEKQLEHKDRALQHMALLQAAWSERHRKESFLSEEENRKASQKLQFLQTRRLQRENLLAERNERSFEQEKERLDFLKSRMQSQQQMLKQDSQEQDRQQKQHQAAKRKVFQNRNHSQEKAQKEDQKHCDLQQYLREQNLLMLRASLLA</sequence>
<evidence type="ECO:0000313" key="4">
    <source>
        <dbReference type="Proteomes" id="UP000694521"/>
    </source>
</evidence>
<dbReference type="Pfam" id="PF15057">
    <property type="entry name" value="DUF4537"/>
    <property type="match status" value="1"/>
</dbReference>
<feature type="compositionally biased region" description="Basic and acidic residues" evidence="1">
    <location>
        <begin position="464"/>
        <end position="479"/>
    </location>
</feature>
<feature type="compositionally biased region" description="Basic and acidic residues" evidence="1">
    <location>
        <begin position="625"/>
        <end position="636"/>
    </location>
</feature>
<feature type="region of interest" description="Disordered" evidence="1">
    <location>
        <begin position="464"/>
        <end position="486"/>
    </location>
</feature>
<dbReference type="AlphaFoldDB" id="A0A8B9IE45"/>
<evidence type="ECO:0000256" key="1">
    <source>
        <dbReference type="SAM" id="MobiDB-lite"/>
    </source>
</evidence>
<feature type="region of interest" description="Disordered" evidence="1">
    <location>
        <begin position="590"/>
        <end position="636"/>
    </location>
</feature>
<name>A0A8B9IE45_ANSCY</name>
<feature type="domain" description="DUF4537" evidence="2">
    <location>
        <begin position="64"/>
        <end position="190"/>
    </location>
</feature>
<reference evidence="3" key="2">
    <citation type="submission" date="2025-09" db="UniProtKB">
        <authorList>
            <consortium name="Ensembl"/>
        </authorList>
    </citation>
    <scope>IDENTIFICATION</scope>
</reference>
<feature type="compositionally biased region" description="Basic and acidic residues" evidence="1">
    <location>
        <begin position="280"/>
        <end position="292"/>
    </location>
</feature>
<feature type="compositionally biased region" description="Low complexity" evidence="1">
    <location>
        <begin position="590"/>
        <end position="600"/>
    </location>
</feature>
<keyword evidence="4" id="KW-1185">Reference proteome</keyword>
<reference evidence="3" key="1">
    <citation type="submission" date="2025-08" db="UniProtKB">
        <authorList>
            <consortium name="Ensembl"/>
        </authorList>
    </citation>
    <scope>IDENTIFICATION</scope>
</reference>
<dbReference type="PANTHER" id="PTHR14343">
    <property type="entry name" value="VWFA DOMAIN-CONTAINING PROTEIN"/>
    <property type="match status" value="1"/>
</dbReference>
<dbReference type="PANTHER" id="PTHR14343:SF4">
    <property type="entry name" value="DUF4537 DOMAIN-CONTAINING PROTEIN"/>
    <property type="match status" value="1"/>
</dbReference>
<proteinExistence type="predicted"/>
<feature type="region of interest" description="Disordered" evidence="1">
    <location>
        <begin position="268"/>
        <end position="327"/>
    </location>
</feature>
<dbReference type="Ensembl" id="ENSACDT00005001111.1">
    <property type="protein sequence ID" value="ENSACDP00005000941.1"/>
    <property type="gene ID" value="ENSACDG00005000650.1"/>
</dbReference>
<accession>A0A8B9IE45</accession>
<evidence type="ECO:0000313" key="3">
    <source>
        <dbReference type="Ensembl" id="ENSACDP00005000941.1"/>
    </source>
</evidence>
<protein>
    <recommendedName>
        <fullName evidence="2">DUF4537 domain-containing protein</fullName>
    </recommendedName>
</protein>
<dbReference type="Gene3D" id="2.30.30.140">
    <property type="match status" value="1"/>
</dbReference>
<organism evidence="3 4">
    <name type="scientific">Anser cygnoides</name>
    <name type="common">Swan goose</name>
    <dbReference type="NCBI Taxonomy" id="8845"/>
    <lineage>
        <taxon>Eukaryota</taxon>
        <taxon>Metazoa</taxon>
        <taxon>Chordata</taxon>
        <taxon>Craniata</taxon>
        <taxon>Vertebrata</taxon>
        <taxon>Euteleostomi</taxon>
        <taxon>Archelosauria</taxon>
        <taxon>Archosauria</taxon>
        <taxon>Dinosauria</taxon>
        <taxon>Saurischia</taxon>
        <taxon>Theropoda</taxon>
        <taxon>Coelurosauria</taxon>
        <taxon>Aves</taxon>
        <taxon>Neognathae</taxon>
        <taxon>Galloanserae</taxon>
        <taxon>Anseriformes</taxon>
        <taxon>Anatidae</taxon>
        <taxon>Anserinae</taxon>
        <taxon>Anser</taxon>
    </lineage>
</organism>
<feature type="compositionally biased region" description="Basic and acidic residues" evidence="1">
    <location>
        <begin position="311"/>
        <end position="323"/>
    </location>
</feature>
<dbReference type="InterPro" id="IPR032770">
    <property type="entry name" value="DUF4537"/>
</dbReference>
<dbReference type="Proteomes" id="UP000694521">
    <property type="component" value="Unplaced"/>
</dbReference>
<evidence type="ECO:0000259" key="2">
    <source>
        <dbReference type="Pfam" id="PF15057"/>
    </source>
</evidence>